<dbReference type="Proteomes" id="UP001556367">
    <property type="component" value="Unassembled WGS sequence"/>
</dbReference>
<feature type="domain" description="DUF6534" evidence="2">
    <location>
        <begin position="79"/>
        <end position="141"/>
    </location>
</feature>
<feature type="transmembrane region" description="Helical" evidence="1">
    <location>
        <begin position="113"/>
        <end position="135"/>
    </location>
</feature>
<gene>
    <name evidence="3" type="ORF">HGRIS_004119</name>
</gene>
<keyword evidence="1" id="KW-0812">Transmembrane</keyword>
<dbReference type="Pfam" id="PF20152">
    <property type="entry name" value="DUF6534"/>
    <property type="match status" value="1"/>
</dbReference>
<evidence type="ECO:0000259" key="2">
    <source>
        <dbReference type="Pfam" id="PF20152"/>
    </source>
</evidence>
<reference evidence="4" key="1">
    <citation type="submission" date="2024-06" db="EMBL/GenBank/DDBJ databases">
        <title>Multi-omics analyses provide insights into the biosynthesis of the anticancer antibiotic pleurotin in Hohenbuehelia grisea.</title>
        <authorList>
            <person name="Weaver J.A."/>
            <person name="Alberti F."/>
        </authorList>
    </citation>
    <scope>NUCLEOTIDE SEQUENCE [LARGE SCALE GENOMIC DNA]</scope>
    <source>
        <strain evidence="4">T-177</strain>
    </source>
</reference>
<accession>A0ABR3JII9</accession>
<sequence>MIIAVVQSAYTLRVWHLSGRSTAKATFLTFPILGAFVMGLLLSLPVKNDTSFPGPSFPPTSFFGFFNPKFRMIQMGLSSLADILITSSLVFHLRTGYSQTESFLNTKHLLDYIIAYSIATGLVTSLLSLSGVVFVNDHTLLHKKPELITFSLL</sequence>
<evidence type="ECO:0000313" key="4">
    <source>
        <dbReference type="Proteomes" id="UP001556367"/>
    </source>
</evidence>
<keyword evidence="1" id="KW-1133">Transmembrane helix</keyword>
<organism evidence="3 4">
    <name type="scientific">Hohenbuehelia grisea</name>
    <dbReference type="NCBI Taxonomy" id="104357"/>
    <lineage>
        <taxon>Eukaryota</taxon>
        <taxon>Fungi</taxon>
        <taxon>Dikarya</taxon>
        <taxon>Basidiomycota</taxon>
        <taxon>Agaricomycotina</taxon>
        <taxon>Agaricomycetes</taxon>
        <taxon>Agaricomycetidae</taxon>
        <taxon>Agaricales</taxon>
        <taxon>Pleurotineae</taxon>
        <taxon>Pleurotaceae</taxon>
        <taxon>Hohenbuehelia</taxon>
    </lineage>
</organism>
<feature type="transmembrane region" description="Helical" evidence="1">
    <location>
        <begin position="25"/>
        <end position="44"/>
    </location>
</feature>
<evidence type="ECO:0000256" key="1">
    <source>
        <dbReference type="SAM" id="Phobius"/>
    </source>
</evidence>
<feature type="transmembrane region" description="Helical" evidence="1">
    <location>
        <begin position="75"/>
        <end position="93"/>
    </location>
</feature>
<dbReference type="InterPro" id="IPR045339">
    <property type="entry name" value="DUF6534"/>
</dbReference>
<dbReference type="EMBL" id="JASNQZ010000007">
    <property type="protein sequence ID" value="KAL0955217.1"/>
    <property type="molecule type" value="Genomic_DNA"/>
</dbReference>
<keyword evidence="1" id="KW-0472">Membrane</keyword>
<name>A0ABR3JII9_9AGAR</name>
<proteinExistence type="predicted"/>
<evidence type="ECO:0000313" key="3">
    <source>
        <dbReference type="EMBL" id="KAL0955217.1"/>
    </source>
</evidence>
<keyword evidence="4" id="KW-1185">Reference proteome</keyword>
<comment type="caution">
    <text evidence="3">The sequence shown here is derived from an EMBL/GenBank/DDBJ whole genome shotgun (WGS) entry which is preliminary data.</text>
</comment>
<protein>
    <recommendedName>
        <fullName evidence="2">DUF6534 domain-containing protein</fullName>
    </recommendedName>
</protein>